<reference evidence="5" key="2">
    <citation type="journal article" date="2021" name="PeerJ">
        <title>Extensive microbial diversity within the chicken gut microbiome revealed by metagenomics and culture.</title>
        <authorList>
            <person name="Gilroy R."/>
            <person name="Ravi A."/>
            <person name="Getino M."/>
            <person name="Pursley I."/>
            <person name="Horton D.L."/>
            <person name="Alikhan N.F."/>
            <person name="Baker D."/>
            <person name="Gharbi K."/>
            <person name="Hall N."/>
            <person name="Watson M."/>
            <person name="Adriaenssens E.M."/>
            <person name="Foster-Nyarko E."/>
            <person name="Jarju S."/>
            <person name="Secka A."/>
            <person name="Antonio M."/>
            <person name="Oren A."/>
            <person name="Chaudhuri R.R."/>
            <person name="La Ragione R."/>
            <person name="Hildebrand F."/>
            <person name="Pallen M.J."/>
        </authorList>
    </citation>
    <scope>NUCLEOTIDE SEQUENCE</scope>
    <source>
        <strain evidence="5">ChiBcec6-7307</strain>
    </source>
</reference>
<sequence length="114" mass="13539">MEKFVRQTLLFDFYGELLTEHQQRIYEDVVCNDMSCSEVAAEQGVSRQGIHDLVKRCNRQLEEYEEKLHLVQKFLDIQNKVRLIREEALRASDEKRMPDVQGILRISDEILEEL</sequence>
<evidence type="ECO:0000256" key="2">
    <source>
        <dbReference type="ARBA" id="ARBA00024764"/>
    </source>
</evidence>
<dbReference type="InterPro" id="IPR007394">
    <property type="entry name" value="UPF0122"/>
</dbReference>
<evidence type="ECO:0000313" key="6">
    <source>
        <dbReference type="Proteomes" id="UP000886889"/>
    </source>
</evidence>
<evidence type="ECO:0000256" key="3">
    <source>
        <dbReference type="HAMAP-Rule" id="MF_00245"/>
    </source>
</evidence>
<dbReference type="InterPro" id="IPR054831">
    <property type="entry name" value="UPF0122_fam_protein"/>
</dbReference>
<accession>A0A9D1T8N0</accession>
<keyword evidence="5" id="KW-0238">DNA-binding</keyword>
<dbReference type="PANTHER" id="PTHR40083:SF1">
    <property type="entry name" value="UPF0122 PROTEIN YLXM"/>
    <property type="match status" value="1"/>
</dbReference>
<comment type="similarity">
    <text evidence="1 3">Belongs to the UPF0122 family.</text>
</comment>
<comment type="caution">
    <text evidence="5">The sequence shown here is derived from an EMBL/GenBank/DDBJ whole genome shotgun (WGS) entry which is preliminary data.</text>
</comment>
<dbReference type="InterPro" id="IPR036388">
    <property type="entry name" value="WH-like_DNA-bd_sf"/>
</dbReference>
<keyword evidence="4" id="KW-0175">Coiled coil</keyword>
<dbReference type="Gene3D" id="1.10.10.10">
    <property type="entry name" value="Winged helix-like DNA-binding domain superfamily/Winged helix DNA-binding domain"/>
    <property type="match status" value="1"/>
</dbReference>
<reference evidence="5" key="1">
    <citation type="submission" date="2020-10" db="EMBL/GenBank/DDBJ databases">
        <authorList>
            <person name="Gilroy R."/>
        </authorList>
    </citation>
    <scope>NUCLEOTIDE SEQUENCE</scope>
    <source>
        <strain evidence="5">ChiBcec6-7307</strain>
    </source>
</reference>
<evidence type="ECO:0000313" key="5">
    <source>
        <dbReference type="EMBL" id="HIV23098.1"/>
    </source>
</evidence>
<name>A0A9D1T8N0_9FIRM</name>
<proteinExistence type="inferred from homology"/>
<dbReference type="PANTHER" id="PTHR40083">
    <property type="entry name" value="UPF0122 PROTEIN CBO2450/CLC_2298"/>
    <property type="match status" value="1"/>
</dbReference>
<dbReference type="Proteomes" id="UP000886889">
    <property type="component" value="Unassembled WGS sequence"/>
</dbReference>
<dbReference type="GO" id="GO:0003677">
    <property type="term" value="F:DNA binding"/>
    <property type="evidence" value="ECO:0007669"/>
    <property type="project" value="UniProtKB-KW"/>
</dbReference>
<dbReference type="HAMAP" id="MF_00245">
    <property type="entry name" value="UPF0122"/>
    <property type="match status" value="1"/>
</dbReference>
<gene>
    <name evidence="5" type="ORF">IAC80_04075</name>
</gene>
<comment type="function">
    <text evidence="2 3">Might take part in the signal recognition particle (SRP) pathway. This is inferred from the conservation of its genetic proximity to ftsY/ffh. May be a regulatory protein.</text>
</comment>
<dbReference type="InterPro" id="IPR013324">
    <property type="entry name" value="RNA_pol_sigma_r3/r4-like"/>
</dbReference>
<dbReference type="NCBIfam" id="NF045758">
    <property type="entry name" value="YlxM"/>
    <property type="match status" value="1"/>
</dbReference>
<dbReference type="SUPFAM" id="SSF88659">
    <property type="entry name" value="Sigma3 and sigma4 domains of RNA polymerase sigma factors"/>
    <property type="match status" value="1"/>
</dbReference>
<feature type="coiled-coil region" evidence="4">
    <location>
        <begin position="47"/>
        <end position="74"/>
    </location>
</feature>
<protein>
    <recommendedName>
        <fullName evidence="3">UPF0122 protein IAC80_04075</fullName>
    </recommendedName>
</protein>
<organism evidence="5 6">
    <name type="scientific">Candidatus Merdiplasma excrementigallinarum</name>
    <dbReference type="NCBI Taxonomy" id="2840864"/>
    <lineage>
        <taxon>Bacteria</taxon>
        <taxon>Bacillati</taxon>
        <taxon>Bacillota</taxon>
        <taxon>Clostridia</taxon>
        <taxon>Lachnospirales</taxon>
        <taxon>Lachnospiraceae</taxon>
        <taxon>Lachnospiraceae incertae sedis</taxon>
        <taxon>Candidatus Merdiplasma</taxon>
    </lineage>
</organism>
<evidence type="ECO:0000256" key="1">
    <source>
        <dbReference type="ARBA" id="ARBA00008720"/>
    </source>
</evidence>
<dbReference type="Pfam" id="PF04297">
    <property type="entry name" value="UPF0122"/>
    <property type="match status" value="1"/>
</dbReference>
<dbReference type="EMBL" id="DVOS01000038">
    <property type="protein sequence ID" value="HIV23098.1"/>
    <property type="molecule type" value="Genomic_DNA"/>
</dbReference>
<evidence type="ECO:0000256" key="4">
    <source>
        <dbReference type="SAM" id="Coils"/>
    </source>
</evidence>
<dbReference type="AlphaFoldDB" id="A0A9D1T8N0"/>